<name>A0A8S4DJK4_PLUXY</name>
<feature type="region of interest" description="Disordered" evidence="1">
    <location>
        <begin position="32"/>
        <end position="67"/>
    </location>
</feature>
<keyword evidence="3" id="KW-1185">Reference proteome</keyword>
<organism evidence="2 3">
    <name type="scientific">Plutella xylostella</name>
    <name type="common">Diamondback moth</name>
    <name type="synonym">Plutella maculipennis</name>
    <dbReference type="NCBI Taxonomy" id="51655"/>
    <lineage>
        <taxon>Eukaryota</taxon>
        <taxon>Metazoa</taxon>
        <taxon>Ecdysozoa</taxon>
        <taxon>Arthropoda</taxon>
        <taxon>Hexapoda</taxon>
        <taxon>Insecta</taxon>
        <taxon>Pterygota</taxon>
        <taxon>Neoptera</taxon>
        <taxon>Endopterygota</taxon>
        <taxon>Lepidoptera</taxon>
        <taxon>Glossata</taxon>
        <taxon>Ditrysia</taxon>
        <taxon>Yponomeutoidea</taxon>
        <taxon>Plutellidae</taxon>
        <taxon>Plutella</taxon>
    </lineage>
</organism>
<sequence length="96" mass="10653">MTDQQKRIWTRNNIRHLASIAEECRCGGCRGAGPGRGRQPGGAGRWPGAATWGRWPGQPPRRTPPHLISPLHTYDENKLDQNVNTVCVGNNIVHHL</sequence>
<comment type="caution">
    <text evidence="2">The sequence shown here is derived from an EMBL/GenBank/DDBJ whole genome shotgun (WGS) entry which is preliminary data.</text>
</comment>
<feature type="compositionally biased region" description="Gly residues" evidence="1">
    <location>
        <begin position="32"/>
        <end position="45"/>
    </location>
</feature>
<evidence type="ECO:0000256" key="1">
    <source>
        <dbReference type="SAM" id="MobiDB-lite"/>
    </source>
</evidence>
<gene>
    <name evidence="2" type="ORF">PLXY2_LOCUS2373</name>
</gene>
<dbReference type="AlphaFoldDB" id="A0A8S4DJK4"/>
<evidence type="ECO:0000313" key="3">
    <source>
        <dbReference type="Proteomes" id="UP000653454"/>
    </source>
</evidence>
<dbReference type="Proteomes" id="UP000653454">
    <property type="component" value="Unassembled WGS sequence"/>
</dbReference>
<feature type="compositionally biased region" description="Low complexity" evidence="1">
    <location>
        <begin position="46"/>
        <end position="55"/>
    </location>
</feature>
<evidence type="ECO:0000313" key="2">
    <source>
        <dbReference type="EMBL" id="CAG9099783.1"/>
    </source>
</evidence>
<protein>
    <submittedName>
        <fullName evidence="2">(diamondback moth) hypothetical protein</fullName>
    </submittedName>
</protein>
<dbReference type="EMBL" id="CAJHNJ030000005">
    <property type="protein sequence ID" value="CAG9099783.1"/>
    <property type="molecule type" value="Genomic_DNA"/>
</dbReference>
<reference evidence="2" key="1">
    <citation type="submission" date="2020-11" db="EMBL/GenBank/DDBJ databases">
        <authorList>
            <person name="Whiteford S."/>
        </authorList>
    </citation>
    <scope>NUCLEOTIDE SEQUENCE</scope>
</reference>
<proteinExistence type="predicted"/>
<accession>A0A8S4DJK4</accession>